<dbReference type="AlphaFoldDB" id="A0AAW4RKJ9"/>
<dbReference type="CDD" id="cd03801">
    <property type="entry name" value="GT4_PimA-like"/>
    <property type="match status" value="1"/>
</dbReference>
<protein>
    <submittedName>
        <fullName evidence="2">Glycosyl transferase</fullName>
    </submittedName>
</protein>
<dbReference type="SUPFAM" id="SSF53756">
    <property type="entry name" value="UDP-Glycosyltransferase/glycogen phosphorylase"/>
    <property type="match status" value="1"/>
</dbReference>
<reference evidence="2" key="1">
    <citation type="submission" date="2015-12" db="EMBL/GenBank/DDBJ databases">
        <authorList>
            <person name="Bansal K."/>
            <person name="Midha S."/>
            <person name="Patil P.B."/>
        </authorList>
    </citation>
    <scope>NUCLEOTIDE SEQUENCE</scope>
    <source>
        <strain evidence="2">LMG867</strain>
    </source>
</reference>
<dbReference type="EMBL" id="LOKL01000105">
    <property type="protein sequence ID" value="MBZ3924015.1"/>
    <property type="molecule type" value="Genomic_DNA"/>
</dbReference>
<dbReference type="InterPro" id="IPR029044">
    <property type="entry name" value="Nucleotide-diphossugar_trans"/>
</dbReference>
<dbReference type="Pfam" id="PF00535">
    <property type="entry name" value="Glycos_transf_2"/>
    <property type="match status" value="1"/>
</dbReference>
<evidence type="ECO:0000259" key="1">
    <source>
        <dbReference type="Pfam" id="PF00535"/>
    </source>
</evidence>
<organism evidence="2 3">
    <name type="scientific">Xanthomonas citri pv. sesbaniae</name>
    <dbReference type="NCBI Taxonomy" id="473425"/>
    <lineage>
        <taxon>Bacteria</taxon>
        <taxon>Pseudomonadati</taxon>
        <taxon>Pseudomonadota</taxon>
        <taxon>Gammaproteobacteria</taxon>
        <taxon>Lysobacterales</taxon>
        <taxon>Lysobacteraceae</taxon>
        <taxon>Xanthomonas</taxon>
    </lineage>
</organism>
<dbReference type="Gene3D" id="3.90.550.10">
    <property type="entry name" value="Spore Coat Polysaccharide Biosynthesis Protein SpsA, Chain A"/>
    <property type="match status" value="1"/>
</dbReference>
<dbReference type="SUPFAM" id="SSF53448">
    <property type="entry name" value="Nucleotide-diphospho-sugar transferases"/>
    <property type="match status" value="1"/>
</dbReference>
<dbReference type="PANTHER" id="PTHR43179">
    <property type="entry name" value="RHAMNOSYLTRANSFERASE WBBL"/>
    <property type="match status" value="1"/>
</dbReference>
<proteinExistence type="predicted"/>
<dbReference type="Proteomes" id="UP000825388">
    <property type="component" value="Unassembled WGS sequence"/>
</dbReference>
<accession>A0AAW4RKJ9</accession>
<dbReference type="FunFam" id="3.40.50.2000:FF:000473">
    <property type="entry name" value="Glycosyl transferase"/>
    <property type="match status" value="1"/>
</dbReference>
<evidence type="ECO:0000313" key="3">
    <source>
        <dbReference type="Proteomes" id="UP000825388"/>
    </source>
</evidence>
<sequence>MSMSLADARYLFNRVLGLIHRSVASMRTRGWRATWQRIRVHTQAPPVVLGTPLWLPQAAPFAAFALPHSPTPRVTVVIPVYNHIAHTLACLRALAAHPPLLSVEIIVVDDGSSDATAEQLPQIAGLQYHPRASNGGFIAACNDGIALAGGDFVVLLNNDTIPQPGWLDRLIDTFARYPGAGLVGAQLVYPDGRLQESGGVVFGDGSAWSYGRFESSEDPRYAYVRAMDYCSGAAIALPRALLHTLGGLDRRYMPAYYEDTDLAFAVRAAGYQVLVQPASVVVHDRTNETKTGSVVAEHQRQFAKKWALQLGKQVQQPVLPGPALLHRHQRQVLILDECVPQPDRDSGSLRQFNLIRLLREEGAHVVFVPTRREHAGRHTQALQQLGVEVWYAPFLEGIGSWLRSHGARFAVVLLVRHHVAHACLPLLRQYARQARTLFDTVDLHYLRERRGAELAGDANLLRSAERTRVRELEIMAATAVTLLVSAAEQAQLRADAPHIRTALLSNLHEVAGSGHSFAQRRDLVFVGGFRHPPNVDAVQWFISEIFPQVRAQLPEVVFHCIGADLPDALKLLADECPGVRLHGHVPDLVPFMDSARIAVAPLRFGAGVKGKINLSMAHGQPVVGTTCAVEGMHLRDGEDVCVADDAEAFAAAIVRLYQDATLWQRLADNGLRNVAEHFSLDAARATVRELFIAG</sequence>
<gene>
    <name evidence="2" type="ORF">Xseb_08705</name>
</gene>
<dbReference type="RefSeq" id="WP_089111936.1">
    <property type="nucleotide sequence ID" value="NZ_LOKL01000105.1"/>
</dbReference>
<dbReference type="GO" id="GO:0016740">
    <property type="term" value="F:transferase activity"/>
    <property type="evidence" value="ECO:0007669"/>
    <property type="project" value="UniProtKB-KW"/>
</dbReference>
<dbReference type="PANTHER" id="PTHR43179:SF7">
    <property type="entry name" value="RHAMNOSYLTRANSFERASE WBBL"/>
    <property type="match status" value="1"/>
</dbReference>
<dbReference type="CDD" id="cd04186">
    <property type="entry name" value="GT_2_like_c"/>
    <property type="match status" value="1"/>
</dbReference>
<dbReference type="Gene3D" id="3.40.50.2000">
    <property type="entry name" value="Glycogen Phosphorylase B"/>
    <property type="match status" value="1"/>
</dbReference>
<comment type="caution">
    <text evidence="2">The sequence shown here is derived from an EMBL/GenBank/DDBJ whole genome shotgun (WGS) entry which is preliminary data.</text>
</comment>
<feature type="domain" description="Glycosyltransferase 2-like" evidence="1">
    <location>
        <begin position="75"/>
        <end position="197"/>
    </location>
</feature>
<evidence type="ECO:0000313" key="2">
    <source>
        <dbReference type="EMBL" id="MBZ3924015.1"/>
    </source>
</evidence>
<dbReference type="Pfam" id="PF13692">
    <property type="entry name" value="Glyco_trans_1_4"/>
    <property type="match status" value="1"/>
</dbReference>
<keyword evidence="2" id="KW-0808">Transferase</keyword>
<dbReference type="InterPro" id="IPR001173">
    <property type="entry name" value="Glyco_trans_2-like"/>
</dbReference>
<name>A0AAW4RKJ9_XANCI</name>